<organism evidence="12 13">
    <name type="scientific">Photorhabdus temperata subsp. temperata Meg1</name>
    <dbReference type="NCBI Taxonomy" id="1393735"/>
    <lineage>
        <taxon>Bacteria</taxon>
        <taxon>Pseudomonadati</taxon>
        <taxon>Pseudomonadota</taxon>
        <taxon>Gammaproteobacteria</taxon>
        <taxon>Enterobacterales</taxon>
        <taxon>Morganellaceae</taxon>
        <taxon>Photorhabdus</taxon>
    </lineage>
</organism>
<comment type="similarity">
    <text evidence="8">Belongs to the drug/metabolite transporter (DMT) superfamily. Small multidrug resistance (SMR) (TC 2.A.7.1) family. Gdx/SugE subfamily.</text>
</comment>
<sequence>MNGFVYLAMAIVAEVVATASLKASDGFSKLFPSILVIVGYGIAFWALSHVVKVVPLGVAYAIWSGLGIVLVSVAAIFLYQQKLDWAAMLGMALIIAGVMVINLLSDSSAH</sequence>
<evidence type="ECO:0000256" key="2">
    <source>
        <dbReference type="ARBA" id="ARBA00022448"/>
    </source>
</evidence>
<keyword evidence="6 11" id="KW-0472">Membrane</keyword>
<reference evidence="12 13" key="1">
    <citation type="submission" date="2014-03" db="EMBL/GenBank/DDBJ databases">
        <title>Draft Genome of Photorhabdus temperata Meg1.</title>
        <authorList>
            <person name="Hurst S.G.IV."/>
            <person name="Morris K."/>
            <person name="Thomas K."/>
            <person name="Tisa L.S."/>
        </authorList>
    </citation>
    <scope>NUCLEOTIDE SEQUENCE [LARGE SCALE GENOMIC DNA]</scope>
    <source>
        <strain evidence="12 13">Meg1</strain>
    </source>
</reference>
<evidence type="ECO:0000256" key="6">
    <source>
        <dbReference type="ARBA" id="ARBA00023136"/>
    </source>
</evidence>
<keyword evidence="2" id="KW-0813">Transport</keyword>
<keyword evidence="5 11" id="KW-1133">Transmembrane helix</keyword>
<dbReference type="PANTHER" id="PTHR30561">
    <property type="entry name" value="SMR FAMILY PROTON-DEPENDENT DRUG EFFLUX TRANSPORTER SUGE"/>
    <property type="match status" value="1"/>
</dbReference>
<dbReference type="AlphaFoldDB" id="A0A081S172"/>
<dbReference type="GO" id="GO:0015297">
    <property type="term" value="F:antiporter activity"/>
    <property type="evidence" value="ECO:0007669"/>
    <property type="project" value="TreeGrafter"/>
</dbReference>
<evidence type="ECO:0000313" key="13">
    <source>
        <dbReference type="Proteomes" id="UP000028002"/>
    </source>
</evidence>
<feature type="transmembrane region" description="Helical" evidence="11">
    <location>
        <begin position="85"/>
        <end position="104"/>
    </location>
</feature>
<dbReference type="GO" id="GO:0031460">
    <property type="term" value="P:glycine betaine transport"/>
    <property type="evidence" value="ECO:0007669"/>
    <property type="project" value="TreeGrafter"/>
</dbReference>
<proteinExistence type="inferred from homology"/>
<dbReference type="Gene3D" id="1.10.3730.20">
    <property type="match status" value="1"/>
</dbReference>
<feature type="transmembrane region" description="Helical" evidence="11">
    <location>
        <begin position="59"/>
        <end position="79"/>
    </location>
</feature>
<evidence type="ECO:0000256" key="9">
    <source>
        <dbReference type="ARBA" id="ARBA00039168"/>
    </source>
</evidence>
<dbReference type="Pfam" id="PF00893">
    <property type="entry name" value="Multi_Drug_Res"/>
    <property type="match status" value="1"/>
</dbReference>
<evidence type="ECO:0000256" key="1">
    <source>
        <dbReference type="ARBA" id="ARBA00004651"/>
    </source>
</evidence>
<dbReference type="GO" id="GO:0015220">
    <property type="term" value="F:choline transmembrane transporter activity"/>
    <property type="evidence" value="ECO:0007669"/>
    <property type="project" value="TreeGrafter"/>
</dbReference>
<dbReference type="FunFam" id="1.10.3730.20:FF:000001">
    <property type="entry name" value="Quaternary ammonium compound resistance transporter SugE"/>
    <property type="match status" value="1"/>
</dbReference>
<keyword evidence="3" id="KW-1003">Cell membrane</keyword>
<dbReference type="PATRIC" id="fig|1393735.3.peg.459"/>
<keyword evidence="4 10" id="KW-0812">Transmembrane</keyword>
<dbReference type="GO" id="GO:0015199">
    <property type="term" value="F:amino-acid betaine transmembrane transporter activity"/>
    <property type="evidence" value="ECO:0007669"/>
    <property type="project" value="TreeGrafter"/>
</dbReference>
<dbReference type="InterPro" id="IPR045324">
    <property type="entry name" value="Small_multidrug_res"/>
</dbReference>
<evidence type="ECO:0000313" key="12">
    <source>
        <dbReference type="EMBL" id="KER04675.1"/>
    </source>
</evidence>
<dbReference type="EMBL" id="JGVH01000004">
    <property type="protein sequence ID" value="KER04675.1"/>
    <property type="molecule type" value="Genomic_DNA"/>
</dbReference>
<evidence type="ECO:0000256" key="8">
    <source>
        <dbReference type="ARBA" id="ARBA00038151"/>
    </source>
</evidence>
<comment type="subcellular location">
    <subcellularLocation>
        <location evidence="1 10">Cell membrane</location>
        <topology evidence="1 10">Multi-pass membrane protein</topology>
    </subcellularLocation>
</comment>
<dbReference type="InterPro" id="IPR037185">
    <property type="entry name" value="EmrE-like"/>
</dbReference>
<evidence type="ECO:0000256" key="4">
    <source>
        <dbReference type="ARBA" id="ARBA00022692"/>
    </source>
</evidence>
<dbReference type="GO" id="GO:0005886">
    <property type="term" value="C:plasma membrane"/>
    <property type="evidence" value="ECO:0007669"/>
    <property type="project" value="UniProtKB-SubCell"/>
</dbReference>
<feature type="transmembrane region" description="Helical" evidence="11">
    <location>
        <begin position="27"/>
        <end position="47"/>
    </location>
</feature>
<dbReference type="RefSeq" id="WP_021325552.1">
    <property type="nucleotide sequence ID" value="NZ_CAWLUD010000004.1"/>
</dbReference>
<evidence type="ECO:0000256" key="3">
    <source>
        <dbReference type="ARBA" id="ARBA00022475"/>
    </source>
</evidence>
<evidence type="ECO:0000256" key="10">
    <source>
        <dbReference type="RuleBase" id="RU003942"/>
    </source>
</evidence>
<dbReference type="InterPro" id="IPR000390">
    <property type="entry name" value="Small_drug/metabolite_transptr"/>
</dbReference>
<evidence type="ECO:0000256" key="7">
    <source>
        <dbReference type="ARBA" id="ARBA00037615"/>
    </source>
</evidence>
<dbReference type="SUPFAM" id="SSF103481">
    <property type="entry name" value="Multidrug resistance efflux transporter EmrE"/>
    <property type="match status" value="1"/>
</dbReference>
<accession>A0A081S172</accession>
<dbReference type="GO" id="GO:1990961">
    <property type="term" value="P:xenobiotic detoxification by transmembrane export across the plasma membrane"/>
    <property type="evidence" value="ECO:0007669"/>
    <property type="project" value="UniProtKB-ARBA"/>
</dbReference>
<dbReference type="Proteomes" id="UP000028002">
    <property type="component" value="Unassembled WGS sequence"/>
</dbReference>
<comment type="function">
    <text evidence="7">Guanidinium ion exporter. Couples guanidinium export to the proton motive force, exchanging one guanidinium ion for two protons.</text>
</comment>
<protein>
    <recommendedName>
        <fullName evidence="9">Guanidinium exporter</fullName>
    </recommendedName>
</protein>
<name>A0A081S172_PHOTE</name>
<comment type="caution">
    <text evidence="12">The sequence shown here is derived from an EMBL/GenBank/DDBJ whole genome shotgun (WGS) entry which is preliminary data.</text>
</comment>
<dbReference type="PANTHER" id="PTHR30561:SF1">
    <property type="entry name" value="MULTIDRUG TRANSPORTER EMRE"/>
    <property type="match status" value="1"/>
</dbReference>
<evidence type="ECO:0000256" key="11">
    <source>
        <dbReference type="SAM" id="Phobius"/>
    </source>
</evidence>
<gene>
    <name evidence="12" type="ORF">MEG1DRAFT_00459</name>
</gene>
<evidence type="ECO:0000256" key="5">
    <source>
        <dbReference type="ARBA" id="ARBA00022989"/>
    </source>
</evidence>